<proteinExistence type="predicted"/>
<dbReference type="InterPro" id="IPR036388">
    <property type="entry name" value="WH-like_DNA-bd_sf"/>
</dbReference>
<dbReference type="Pfam" id="PF19190">
    <property type="entry name" value="BACON_2"/>
    <property type="match status" value="1"/>
</dbReference>
<feature type="compositionally biased region" description="Low complexity" evidence="1">
    <location>
        <begin position="35"/>
        <end position="47"/>
    </location>
</feature>
<evidence type="ECO:0000313" key="4">
    <source>
        <dbReference type="EMBL" id="MFC4036755.1"/>
    </source>
</evidence>
<evidence type="ECO:0000256" key="1">
    <source>
        <dbReference type="SAM" id="MobiDB-lite"/>
    </source>
</evidence>
<reference evidence="5" key="1">
    <citation type="journal article" date="2019" name="Int. J. Syst. Evol. Microbiol.">
        <title>The Global Catalogue of Microorganisms (GCM) 10K type strain sequencing project: providing services to taxonomists for standard genome sequencing and annotation.</title>
        <authorList>
            <consortium name="The Broad Institute Genomics Platform"/>
            <consortium name="The Broad Institute Genome Sequencing Center for Infectious Disease"/>
            <person name="Wu L."/>
            <person name="Ma J."/>
        </authorList>
    </citation>
    <scope>NUCLEOTIDE SEQUENCE [LARGE SCALE GENOMIC DNA]</scope>
    <source>
        <strain evidence="5">CGMCC 4.7237</strain>
    </source>
</reference>
<accession>A0ABV8HXP4</accession>
<organism evidence="4 5">
    <name type="scientific">Streptomyces polygonati</name>
    <dbReference type="NCBI Taxonomy" id="1617087"/>
    <lineage>
        <taxon>Bacteria</taxon>
        <taxon>Bacillati</taxon>
        <taxon>Actinomycetota</taxon>
        <taxon>Actinomycetes</taxon>
        <taxon>Kitasatosporales</taxon>
        <taxon>Streptomycetaceae</taxon>
        <taxon>Streptomyces</taxon>
    </lineage>
</organism>
<keyword evidence="2" id="KW-0812">Transmembrane</keyword>
<feature type="compositionally biased region" description="Polar residues" evidence="1">
    <location>
        <begin position="1"/>
        <end position="12"/>
    </location>
</feature>
<evidence type="ECO:0000259" key="3">
    <source>
        <dbReference type="Pfam" id="PF19190"/>
    </source>
</evidence>
<feature type="compositionally biased region" description="Low complexity" evidence="1">
    <location>
        <begin position="416"/>
        <end position="430"/>
    </location>
</feature>
<keyword evidence="2" id="KW-0472">Membrane</keyword>
<feature type="compositionally biased region" description="Pro residues" evidence="1">
    <location>
        <begin position="531"/>
        <end position="590"/>
    </location>
</feature>
<feature type="transmembrane region" description="Helical" evidence="2">
    <location>
        <begin position="347"/>
        <end position="368"/>
    </location>
</feature>
<feature type="region of interest" description="Disordered" evidence="1">
    <location>
        <begin position="524"/>
        <end position="590"/>
    </location>
</feature>
<evidence type="ECO:0000313" key="5">
    <source>
        <dbReference type="Proteomes" id="UP001595765"/>
    </source>
</evidence>
<dbReference type="RefSeq" id="WP_386439007.1">
    <property type="nucleotide sequence ID" value="NZ_JBHSBB010000053.1"/>
</dbReference>
<feature type="domain" description="BACON" evidence="3">
    <location>
        <begin position="448"/>
        <end position="506"/>
    </location>
</feature>
<feature type="region of interest" description="Disordered" evidence="1">
    <location>
        <begin position="1"/>
        <end position="77"/>
    </location>
</feature>
<keyword evidence="5" id="KW-1185">Reference proteome</keyword>
<gene>
    <name evidence="4" type="ORF">ACFO3J_35750</name>
</gene>
<feature type="compositionally biased region" description="Basic and acidic residues" evidence="1">
    <location>
        <begin position="21"/>
        <end position="31"/>
    </location>
</feature>
<comment type="caution">
    <text evidence="4">The sequence shown here is derived from an EMBL/GenBank/DDBJ whole genome shotgun (WGS) entry which is preliminary data.</text>
</comment>
<dbReference type="InterPro" id="IPR024361">
    <property type="entry name" value="BACON"/>
</dbReference>
<sequence>MSRQESPTQSTGAHRKHRAPAGRERSGRDSGRGTTGDTGSATATARAPFPDAGHGREQGARSRDRRPQGTLPMQPPAHYEPYLDGLFTYCLSVLCEHDAAASALGEVLALAERQRAKLRDPALRPPWLYALARWACLRRLAAGPPAVPPASDAVAEQRRAQLAALAWPEAAGTTPEQREALELAVRHQLSAREVAHVLGLDPEAARALLAQAACAVERTRTALAVVDTGRCPALVRLAGDARVLLGPALRDELVRHVDDCGACRRTAERVVAAGPWPGAAGPSDTADATAVLALVEAPRSAAYAAQLYAMDAGLGRTRDATPRFDRRGFPLGLKDRAARRARLRHRAVTGTVVAAVIAAPVLALWAAYHAAPLGEGQASDRATSEPDGLDGVSYERAGGSGAARRGTGLGGGSGAPGLSLPTATTVAVSSPPAPPPADGSGYVTVAAHAGTGRTVVVLTAVGDEPVRWQASTSAYWLRLSDRGGSLQPGQSVTVAITADRSLEPEGSWDARIGFTPGHATVILHGSSTRSVPPPVPASPAPAPTTPAPVPTTPKPAPPPPTASPTPTPSDSPSPPPSSPPPPTTPAPTAG</sequence>
<feature type="region of interest" description="Disordered" evidence="1">
    <location>
        <begin position="375"/>
        <end position="435"/>
    </location>
</feature>
<feature type="compositionally biased region" description="Basic and acidic residues" evidence="1">
    <location>
        <begin position="53"/>
        <end position="67"/>
    </location>
</feature>
<name>A0ABV8HXP4_9ACTN</name>
<protein>
    <recommendedName>
        <fullName evidence="3">BACON domain-containing protein</fullName>
    </recommendedName>
</protein>
<keyword evidence="2" id="KW-1133">Transmembrane helix</keyword>
<dbReference type="Proteomes" id="UP001595765">
    <property type="component" value="Unassembled WGS sequence"/>
</dbReference>
<dbReference type="Gene3D" id="1.10.10.10">
    <property type="entry name" value="Winged helix-like DNA-binding domain superfamily/Winged helix DNA-binding domain"/>
    <property type="match status" value="1"/>
</dbReference>
<evidence type="ECO:0000256" key="2">
    <source>
        <dbReference type="SAM" id="Phobius"/>
    </source>
</evidence>
<dbReference type="EMBL" id="JBHSBB010000053">
    <property type="protein sequence ID" value="MFC4036755.1"/>
    <property type="molecule type" value="Genomic_DNA"/>
</dbReference>